<dbReference type="PANTHER" id="PTHR37038:SF14">
    <property type="entry name" value="TRANSCRIPTIONAL ACTIVATOR"/>
    <property type="match status" value="1"/>
</dbReference>
<dbReference type="PANTHER" id="PTHR37038">
    <property type="entry name" value="TRANSCRIPTIONAL REGULATOR-RELATED"/>
    <property type="match status" value="1"/>
</dbReference>
<protein>
    <submittedName>
        <fullName evidence="2">Helix-turn-helix transcriptional regulator</fullName>
    </submittedName>
</protein>
<name>A0A940SX38_9ENTE</name>
<dbReference type="Gene3D" id="1.25.40.10">
    <property type="entry name" value="Tetratricopeptide repeat domain"/>
    <property type="match status" value="1"/>
</dbReference>
<evidence type="ECO:0000313" key="3">
    <source>
        <dbReference type="Proteomes" id="UP000674938"/>
    </source>
</evidence>
<dbReference type="InterPro" id="IPR001387">
    <property type="entry name" value="Cro/C1-type_HTH"/>
</dbReference>
<comment type="caution">
    <text evidence="2">The sequence shown here is derived from an EMBL/GenBank/DDBJ whole genome shotgun (WGS) entry which is preliminary data.</text>
</comment>
<dbReference type="PROSITE" id="PS50943">
    <property type="entry name" value="HTH_CROC1"/>
    <property type="match status" value="1"/>
</dbReference>
<evidence type="ECO:0000313" key="2">
    <source>
        <dbReference type="EMBL" id="MBP1042851.1"/>
    </source>
</evidence>
<organism evidence="2 3">
    <name type="scientific">Vagococcus allomyrinae</name>
    <dbReference type="NCBI Taxonomy" id="2794353"/>
    <lineage>
        <taxon>Bacteria</taxon>
        <taxon>Bacillati</taxon>
        <taxon>Bacillota</taxon>
        <taxon>Bacilli</taxon>
        <taxon>Lactobacillales</taxon>
        <taxon>Enterococcaceae</taxon>
        <taxon>Vagococcus</taxon>
    </lineage>
</organism>
<dbReference type="GO" id="GO:0003677">
    <property type="term" value="F:DNA binding"/>
    <property type="evidence" value="ECO:0007669"/>
    <property type="project" value="InterPro"/>
</dbReference>
<sequence length="70" mass="7656">MTYFNFGSKIKSARIKKGLSQKDLADGLCTQGLVSKIEKGEVIPNALLLKDLCLKLTVSIDFILADDVLN</sequence>
<keyword evidence="3" id="KW-1185">Reference proteome</keyword>
<dbReference type="AlphaFoldDB" id="A0A940SX38"/>
<dbReference type="SUPFAM" id="SSF47413">
    <property type="entry name" value="lambda repressor-like DNA-binding domains"/>
    <property type="match status" value="1"/>
</dbReference>
<dbReference type="Proteomes" id="UP000674938">
    <property type="component" value="Unassembled WGS sequence"/>
</dbReference>
<dbReference type="CDD" id="cd00093">
    <property type="entry name" value="HTH_XRE"/>
    <property type="match status" value="1"/>
</dbReference>
<dbReference type="RefSeq" id="WP_209530461.1">
    <property type="nucleotide sequence ID" value="NZ_JAEEGA010000012.1"/>
</dbReference>
<reference evidence="2" key="1">
    <citation type="submission" date="2020-12" db="EMBL/GenBank/DDBJ databases">
        <title>Vagococcus allomyrinae sp. nov. and Enterococcus lavae sp. nov., isolated from the larvae of Allomyrina dichotoma.</title>
        <authorList>
            <person name="Lee S.D."/>
        </authorList>
    </citation>
    <scope>NUCLEOTIDE SEQUENCE</scope>
    <source>
        <strain evidence="2">BWB3-3</strain>
    </source>
</reference>
<dbReference type="InterPro" id="IPR053163">
    <property type="entry name" value="HTH-type_regulator_Rgg"/>
</dbReference>
<accession>A0A940SX38</accession>
<dbReference type="InterPro" id="IPR010982">
    <property type="entry name" value="Lambda_DNA-bd_dom_sf"/>
</dbReference>
<dbReference type="InterPro" id="IPR011990">
    <property type="entry name" value="TPR-like_helical_dom_sf"/>
</dbReference>
<feature type="domain" description="HTH cro/C1-type" evidence="1">
    <location>
        <begin position="10"/>
        <end position="63"/>
    </location>
</feature>
<evidence type="ECO:0000259" key="1">
    <source>
        <dbReference type="PROSITE" id="PS50943"/>
    </source>
</evidence>
<dbReference type="EMBL" id="JAEEGA010000012">
    <property type="protein sequence ID" value="MBP1042851.1"/>
    <property type="molecule type" value="Genomic_DNA"/>
</dbReference>
<gene>
    <name evidence="2" type="ORF">I6N95_17680</name>
</gene>
<dbReference type="Pfam" id="PF01381">
    <property type="entry name" value="HTH_3"/>
    <property type="match status" value="1"/>
</dbReference>
<proteinExistence type="predicted"/>
<dbReference type="SMART" id="SM00530">
    <property type="entry name" value="HTH_XRE"/>
    <property type="match status" value="1"/>
</dbReference>